<evidence type="ECO:0000313" key="3">
    <source>
        <dbReference type="Proteomes" id="UP000320762"/>
    </source>
</evidence>
<evidence type="ECO:0000313" key="2">
    <source>
        <dbReference type="EMBL" id="TRM67282.1"/>
    </source>
</evidence>
<keyword evidence="3" id="KW-1185">Reference proteome</keyword>
<sequence>MSNLCVCAPLPTPAHLYRRPRACIGVCHPYLHARIQPGARQRRPSCDPGTTPARSRPARRDRRVLARALSERGLSATSASGICSRTQRAGLVYALSARDSLMLSARGTRLRPQLAGLIYAFSERDSFAPSRSSVGVAPAVSASMPSAGASTFPVSAATPSNRAGS</sequence>
<evidence type="ECO:0000256" key="1">
    <source>
        <dbReference type="SAM" id="MobiDB-lite"/>
    </source>
</evidence>
<protein>
    <submittedName>
        <fullName evidence="2">Uncharacterized protein</fullName>
    </submittedName>
</protein>
<dbReference type="AlphaFoldDB" id="A0A550CR53"/>
<name>A0A550CR53_9AGAR</name>
<feature type="region of interest" description="Disordered" evidence="1">
    <location>
        <begin position="38"/>
        <end position="61"/>
    </location>
</feature>
<feature type="compositionally biased region" description="Low complexity" evidence="1">
    <location>
        <begin position="129"/>
        <end position="150"/>
    </location>
</feature>
<dbReference type="EMBL" id="VDMD01000003">
    <property type="protein sequence ID" value="TRM67282.1"/>
    <property type="molecule type" value="Genomic_DNA"/>
</dbReference>
<gene>
    <name evidence="2" type="ORF">BD626DRAFT_171723</name>
</gene>
<dbReference type="Proteomes" id="UP000320762">
    <property type="component" value="Unassembled WGS sequence"/>
</dbReference>
<reference evidence="2 3" key="1">
    <citation type="journal article" date="2019" name="New Phytol.">
        <title>Comparative genomics reveals unique wood-decay strategies and fruiting body development in the Schizophyllaceae.</title>
        <authorList>
            <person name="Almasi E."/>
            <person name="Sahu N."/>
            <person name="Krizsan K."/>
            <person name="Balint B."/>
            <person name="Kovacs G.M."/>
            <person name="Kiss B."/>
            <person name="Cseklye J."/>
            <person name="Drula E."/>
            <person name="Henrissat B."/>
            <person name="Nagy I."/>
            <person name="Chovatia M."/>
            <person name="Adam C."/>
            <person name="LaButti K."/>
            <person name="Lipzen A."/>
            <person name="Riley R."/>
            <person name="Grigoriev I.V."/>
            <person name="Nagy L.G."/>
        </authorList>
    </citation>
    <scope>NUCLEOTIDE SEQUENCE [LARGE SCALE GENOMIC DNA]</scope>
    <source>
        <strain evidence="2 3">NL-1724</strain>
    </source>
</reference>
<organism evidence="2 3">
    <name type="scientific">Schizophyllum amplum</name>
    <dbReference type="NCBI Taxonomy" id="97359"/>
    <lineage>
        <taxon>Eukaryota</taxon>
        <taxon>Fungi</taxon>
        <taxon>Dikarya</taxon>
        <taxon>Basidiomycota</taxon>
        <taxon>Agaricomycotina</taxon>
        <taxon>Agaricomycetes</taxon>
        <taxon>Agaricomycetidae</taxon>
        <taxon>Agaricales</taxon>
        <taxon>Schizophyllaceae</taxon>
        <taxon>Schizophyllum</taxon>
    </lineage>
</organism>
<proteinExistence type="predicted"/>
<accession>A0A550CR53</accession>
<comment type="caution">
    <text evidence="2">The sequence shown here is derived from an EMBL/GenBank/DDBJ whole genome shotgun (WGS) entry which is preliminary data.</text>
</comment>
<feature type="region of interest" description="Disordered" evidence="1">
    <location>
        <begin position="129"/>
        <end position="165"/>
    </location>
</feature>